<dbReference type="Proteomes" id="UP000308730">
    <property type="component" value="Unassembled WGS sequence"/>
</dbReference>
<evidence type="ECO:0000313" key="3">
    <source>
        <dbReference type="Proteomes" id="UP000308730"/>
    </source>
</evidence>
<accession>A0A4S4MUR6</accession>
<dbReference type="Gene3D" id="1.10.510.10">
    <property type="entry name" value="Transferase(Phosphotransferase) domain 1"/>
    <property type="match status" value="1"/>
</dbReference>
<dbReference type="AlphaFoldDB" id="A0A4S4MUR6"/>
<evidence type="ECO:0000256" key="1">
    <source>
        <dbReference type="SAM" id="MobiDB-lite"/>
    </source>
</evidence>
<organism evidence="2 3">
    <name type="scientific">Antrodiella citrinella</name>
    <dbReference type="NCBI Taxonomy" id="2447956"/>
    <lineage>
        <taxon>Eukaryota</taxon>
        <taxon>Fungi</taxon>
        <taxon>Dikarya</taxon>
        <taxon>Basidiomycota</taxon>
        <taxon>Agaricomycotina</taxon>
        <taxon>Agaricomycetes</taxon>
        <taxon>Polyporales</taxon>
        <taxon>Steccherinaceae</taxon>
        <taxon>Antrodiella</taxon>
    </lineage>
</organism>
<proteinExistence type="predicted"/>
<name>A0A4S4MUR6_9APHY</name>
<reference evidence="2 3" key="1">
    <citation type="submission" date="2019-02" db="EMBL/GenBank/DDBJ databases">
        <title>Genome sequencing of the rare red list fungi Antrodiella citrinella (Flaviporus citrinellus).</title>
        <authorList>
            <person name="Buettner E."/>
            <person name="Kellner H."/>
        </authorList>
    </citation>
    <scope>NUCLEOTIDE SEQUENCE [LARGE SCALE GENOMIC DNA]</scope>
    <source>
        <strain evidence="2 3">DSM 108506</strain>
    </source>
</reference>
<dbReference type="SUPFAM" id="SSF56112">
    <property type="entry name" value="Protein kinase-like (PK-like)"/>
    <property type="match status" value="1"/>
</dbReference>
<gene>
    <name evidence="2" type="ORF">EUX98_g4143</name>
</gene>
<dbReference type="InterPro" id="IPR011009">
    <property type="entry name" value="Kinase-like_dom_sf"/>
</dbReference>
<comment type="caution">
    <text evidence="2">The sequence shown here is derived from an EMBL/GenBank/DDBJ whole genome shotgun (WGS) entry which is preliminary data.</text>
</comment>
<keyword evidence="3" id="KW-1185">Reference proteome</keyword>
<dbReference type="EMBL" id="SGPM01000096">
    <property type="protein sequence ID" value="THH30032.1"/>
    <property type="molecule type" value="Genomic_DNA"/>
</dbReference>
<dbReference type="InterPro" id="IPR050235">
    <property type="entry name" value="CK1_Ser-Thr_kinase"/>
</dbReference>
<evidence type="ECO:0008006" key="4">
    <source>
        <dbReference type="Google" id="ProtNLM"/>
    </source>
</evidence>
<protein>
    <recommendedName>
        <fullName evidence="4">Protein kinase domain-containing protein</fullName>
    </recommendedName>
</protein>
<dbReference type="OrthoDB" id="5979581at2759"/>
<feature type="region of interest" description="Disordered" evidence="1">
    <location>
        <begin position="193"/>
        <end position="244"/>
    </location>
</feature>
<evidence type="ECO:0000313" key="2">
    <source>
        <dbReference type="EMBL" id="THH30032.1"/>
    </source>
</evidence>
<dbReference type="PANTHER" id="PTHR11909">
    <property type="entry name" value="CASEIN KINASE-RELATED"/>
    <property type="match status" value="1"/>
</dbReference>
<sequence length="390" mass="43664">MIDFGFSKQYIDPTTKRHIPDSKKPRDFLGNYYFTSVNVHCRGKVPSRRDDLEAVALMIIHLLTPGGLSWIRNGVPKTDLAHNRLKREKQCATPEELCRGLPEEFEEFLRYCRRLKFAERPDYGRWIDEFKNLTHSRGFPSSDAFVWPAPVDETTVHVERNPRLSLPLQVRAEDQDLENAVGALANLALGPRPVLGERDVNEPNVPRPPVAEEGKKKAQPGDNVIVVSDDSENDADKPPTGGRLPKAARLAALARTVSSATDNAALSKLVLEFWQVLQLNRSRALTKEGFAFLDALYKQLSDPSVYIVPMRTSRSRGQTSTENPEVLDRQRKMNELLRLRIAVSKAGNNKALAQMVADFGSVIDKSNGRTVTKDALGFLEGLAGRLRVMQ</sequence>